<feature type="non-terminal residue" evidence="1">
    <location>
        <position position="1"/>
    </location>
</feature>
<dbReference type="Proteomes" id="UP000035740">
    <property type="component" value="Unassembled WGS sequence"/>
</dbReference>
<accession>A0A0J8B2Y9</accession>
<protein>
    <submittedName>
        <fullName evidence="1">Uncharacterized protein</fullName>
    </submittedName>
</protein>
<name>A0A0J8B2Y9_BETVV</name>
<gene>
    <name evidence="1" type="ORF">BVRB_023630</name>
</gene>
<dbReference type="AlphaFoldDB" id="A0A0J8B2Y9"/>
<dbReference type="EMBL" id="KQ095220">
    <property type="protein sequence ID" value="KMS94217.1"/>
    <property type="molecule type" value="Genomic_DNA"/>
</dbReference>
<evidence type="ECO:0000313" key="2">
    <source>
        <dbReference type="Proteomes" id="UP000035740"/>
    </source>
</evidence>
<reference evidence="1 2" key="1">
    <citation type="journal article" date="2014" name="Nature">
        <title>The genome of the recently domesticated crop plant sugar beet (Beta vulgaris).</title>
        <authorList>
            <person name="Dohm J.C."/>
            <person name="Minoche A.E."/>
            <person name="Holtgrawe D."/>
            <person name="Capella-Gutierrez S."/>
            <person name="Zakrzewski F."/>
            <person name="Tafer H."/>
            <person name="Rupp O."/>
            <person name="Sorensen T.R."/>
            <person name="Stracke R."/>
            <person name="Reinhardt R."/>
            <person name="Goesmann A."/>
            <person name="Kraft T."/>
            <person name="Schulz B."/>
            <person name="Stadler P.F."/>
            <person name="Schmidt T."/>
            <person name="Gabaldon T."/>
            <person name="Lehrach H."/>
            <person name="Weisshaar B."/>
            <person name="Himmelbauer H."/>
        </authorList>
    </citation>
    <scope>NUCLEOTIDE SEQUENCE [LARGE SCALE GENOMIC DNA]</scope>
    <source>
        <tissue evidence="1">Taproot</tissue>
    </source>
</reference>
<organism evidence="1 2">
    <name type="scientific">Beta vulgaris subsp. vulgaris</name>
    <name type="common">Beet</name>
    <dbReference type="NCBI Taxonomy" id="3555"/>
    <lineage>
        <taxon>Eukaryota</taxon>
        <taxon>Viridiplantae</taxon>
        <taxon>Streptophyta</taxon>
        <taxon>Embryophyta</taxon>
        <taxon>Tracheophyta</taxon>
        <taxon>Spermatophyta</taxon>
        <taxon>Magnoliopsida</taxon>
        <taxon>eudicotyledons</taxon>
        <taxon>Gunneridae</taxon>
        <taxon>Pentapetalae</taxon>
        <taxon>Caryophyllales</taxon>
        <taxon>Chenopodiaceae</taxon>
        <taxon>Betoideae</taxon>
        <taxon>Beta</taxon>
    </lineage>
</organism>
<evidence type="ECO:0000313" key="1">
    <source>
        <dbReference type="EMBL" id="KMS94217.1"/>
    </source>
</evidence>
<keyword evidence="2" id="KW-1185">Reference proteome</keyword>
<proteinExistence type="predicted"/>
<sequence>TQGTRDPFVHAIGDMIYHEESRSFLFSGQPDFSLWRYDPSKCAALAWSRPSVNSVSANGYCHAIYGRRSDVVIKTNELGGIGIYRHVNLV</sequence>
<dbReference type="Gramene" id="KMS94217">
    <property type="protein sequence ID" value="KMS94217"/>
    <property type="gene ID" value="BVRB_023630"/>
</dbReference>